<dbReference type="PANTHER" id="PTHR39455">
    <property type="entry name" value="CELL DIVISION PROTEIN ZAPD"/>
    <property type="match status" value="1"/>
</dbReference>
<name>A0A1H9YDN3_9GAMM</name>
<comment type="similarity">
    <text evidence="5">Belongs to the ZapD family.</text>
</comment>
<comment type="subunit">
    <text evidence="5">Interacts with FtsZ.</text>
</comment>
<dbReference type="InterPro" id="IPR027462">
    <property type="entry name" value="ZapD_C"/>
</dbReference>
<dbReference type="STRING" id="1123402.SAMN02583745_00183"/>
<keyword evidence="2 5" id="KW-0132">Cell division</keyword>
<dbReference type="Gene3D" id="1.10.3900.10">
    <property type="entry name" value="YacF-like"/>
    <property type="match status" value="1"/>
</dbReference>
<comment type="function">
    <text evidence="5">Cell division factor that enhances FtsZ-ring assembly. Directly interacts with FtsZ and promotes bundling of FtsZ protofilaments, with a reduction in FtsZ GTPase activity.</text>
</comment>
<dbReference type="GO" id="GO:0043093">
    <property type="term" value="P:FtsZ-dependent cytokinesis"/>
    <property type="evidence" value="ECO:0007669"/>
    <property type="project" value="UniProtKB-UniRule"/>
</dbReference>
<evidence type="ECO:0000313" key="7">
    <source>
        <dbReference type="Proteomes" id="UP000242642"/>
    </source>
</evidence>
<sequence>MTEIIFEHPLTEKMRTWLRLENLLDTIFEVKSVETDVMALSLLKSLIELSEVLERGDIKVDLYKDLDRLLGRFAIWAESPDVDHAAIKAWQVKLNSLAQNVKQVARFNAHLQNDKLLNTIRQRLSIPGGCCNFDLPTLHVWLHLPKKTQMQIIDGWVSPLVFLKESITTIVSLTRNTGAHQVAVAKKGFFQDVAENKELLRVKLDVTDLIYPQISGVKNRFMIRFLPYDADNGTVPDELEFVISSC</sequence>
<protein>
    <recommendedName>
        <fullName evidence="5">Cell division protein ZapD</fullName>
    </recommendedName>
    <alternativeName>
        <fullName evidence="5">Z ring-associated protein D</fullName>
    </alternativeName>
</protein>
<dbReference type="RefSeq" id="WP_093316781.1">
    <property type="nucleotide sequence ID" value="NZ_FOHV01000001.1"/>
</dbReference>
<dbReference type="SUPFAM" id="SSF160950">
    <property type="entry name" value="YacF-like"/>
    <property type="match status" value="1"/>
</dbReference>
<dbReference type="OrthoDB" id="5294622at2"/>
<accession>A0A1H9YDN3</accession>
<keyword evidence="4 5" id="KW-0131">Cell cycle</keyword>
<comment type="subcellular location">
    <subcellularLocation>
        <location evidence="5">Cytoplasm</location>
    </subcellularLocation>
    <text evidence="5">Localizes to mid-cell in an FtsZ-dependent manner.</text>
</comment>
<dbReference type="GO" id="GO:0000917">
    <property type="term" value="P:division septum assembly"/>
    <property type="evidence" value="ECO:0007669"/>
    <property type="project" value="UniProtKB-KW"/>
</dbReference>
<evidence type="ECO:0000256" key="1">
    <source>
        <dbReference type="ARBA" id="ARBA00022490"/>
    </source>
</evidence>
<dbReference type="AlphaFoldDB" id="A0A1H9YDN3"/>
<reference evidence="7" key="1">
    <citation type="submission" date="2016-10" db="EMBL/GenBank/DDBJ databases">
        <authorList>
            <person name="Varghese N."/>
            <person name="Submissions S."/>
        </authorList>
    </citation>
    <scope>NUCLEOTIDE SEQUENCE [LARGE SCALE GENOMIC DNA]</scope>
    <source>
        <strain evidence="7">DSM 18579</strain>
    </source>
</reference>
<dbReference type="InterPro" id="IPR036268">
    <property type="entry name" value="ZapD_sf"/>
</dbReference>
<keyword evidence="7" id="KW-1185">Reference proteome</keyword>
<evidence type="ECO:0000256" key="2">
    <source>
        <dbReference type="ARBA" id="ARBA00022618"/>
    </source>
</evidence>
<evidence type="ECO:0000256" key="4">
    <source>
        <dbReference type="ARBA" id="ARBA00023306"/>
    </source>
</evidence>
<organism evidence="6 7">
    <name type="scientific">Thorsellia anophelis DSM 18579</name>
    <dbReference type="NCBI Taxonomy" id="1123402"/>
    <lineage>
        <taxon>Bacteria</taxon>
        <taxon>Pseudomonadati</taxon>
        <taxon>Pseudomonadota</taxon>
        <taxon>Gammaproteobacteria</taxon>
        <taxon>Enterobacterales</taxon>
        <taxon>Thorselliaceae</taxon>
        <taxon>Thorsellia</taxon>
    </lineage>
</organism>
<dbReference type="GO" id="GO:0032153">
    <property type="term" value="C:cell division site"/>
    <property type="evidence" value="ECO:0007669"/>
    <property type="project" value="TreeGrafter"/>
</dbReference>
<dbReference type="Pfam" id="PF07072">
    <property type="entry name" value="ZapD"/>
    <property type="match status" value="1"/>
</dbReference>
<dbReference type="HAMAP" id="MF_01092">
    <property type="entry name" value="ZapD"/>
    <property type="match status" value="1"/>
</dbReference>
<dbReference type="Gene3D" id="2.60.440.10">
    <property type="entry name" value="YacF-like domains"/>
    <property type="match status" value="1"/>
</dbReference>
<dbReference type="InterPro" id="IPR009777">
    <property type="entry name" value="ZapD"/>
</dbReference>
<evidence type="ECO:0000256" key="5">
    <source>
        <dbReference type="HAMAP-Rule" id="MF_01092"/>
    </source>
</evidence>
<gene>
    <name evidence="5" type="primary">zapD</name>
    <name evidence="6" type="ORF">SAMN02583745_00183</name>
</gene>
<proteinExistence type="inferred from homology"/>
<keyword evidence="3 5" id="KW-0717">Septation</keyword>
<dbReference type="Proteomes" id="UP000242642">
    <property type="component" value="Unassembled WGS sequence"/>
</dbReference>
<dbReference type="EMBL" id="FOHV01000001">
    <property type="protein sequence ID" value="SES66664.1"/>
    <property type="molecule type" value="Genomic_DNA"/>
</dbReference>
<dbReference type="PANTHER" id="PTHR39455:SF1">
    <property type="entry name" value="CELL DIVISION PROTEIN ZAPD"/>
    <property type="match status" value="1"/>
</dbReference>
<dbReference type="GO" id="GO:0005737">
    <property type="term" value="C:cytoplasm"/>
    <property type="evidence" value="ECO:0007669"/>
    <property type="project" value="UniProtKB-SubCell"/>
</dbReference>
<evidence type="ECO:0000313" key="6">
    <source>
        <dbReference type="EMBL" id="SES66664.1"/>
    </source>
</evidence>
<evidence type="ECO:0000256" key="3">
    <source>
        <dbReference type="ARBA" id="ARBA00023210"/>
    </source>
</evidence>
<keyword evidence="1 5" id="KW-0963">Cytoplasm</keyword>